<dbReference type="InterPro" id="IPR025877">
    <property type="entry name" value="MobA-like_NTP_Trfase"/>
</dbReference>
<gene>
    <name evidence="2" type="ORF">Nfla_8101</name>
</gene>
<proteinExistence type="predicted"/>
<reference evidence="2" key="1">
    <citation type="journal article" date="2011" name="Acta Physiol. Plant.">
        <title>An investigation on the genetic background of Nostoc flagelliforme by similarity analysis of its partial genomic DNA and phylogenetic comparison of deduced related species.</title>
        <authorList>
            <person name="Gao X."/>
            <person name="Liu K."/>
            <person name="Qiu B.S."/>
        </authorList>
    </citation>
    <scope>NUCLEOTIDE SEQUENCE</scope>
    <source>
        <strain evidence="2">Sunitezuoqi</strain>
    </source>
</reference>
<accession>E7DQA1</accession>
<dbReference type="GO" id="GO:0016779">
    <property type="term" value="F:nucleotidyltransferase activity"/>
    <property type="evidence" value="ECO:0007669"/>
    <property type="project" value="UniProtKB-ARBA"/>
</dbReference>
<dbReference type="InterPro" id="IPR029044">
    <property type="entry name" value="Nucleotide-diphossugar_trans"/>
</dbReference>
<dbReference type="EMBL" id="HQ291153">
    <property type="protein sequence ID" value="ADO19259.1"/>
    <property type="molecule type" value="Genomic_DNA"/>
</dbReference>
<dbReference type="PANTHER" id="PTHR43777:SF1">
    <property type="entry name" value="MOLYBDENUM COFACTOR CYTIDYLYLTRANSFERASE"/>
    <property type="match status" value="1"/>
</dbReference>
<sequence>MATTHSIGSILKLLHFAIVLAAGASTRMGTCKTSLPWGEGKTLLTYQLKQWLSIGFTPVVVLGSHNSDKQIDCPLGSLAVINPHANMGKTTSLLTGLQHIPPNFEILAISAVDQPRNLDIYQKLLLAHKDNSAMITAPTYQGKMGHPLLFSNGMRSHLQNIREETLGLRQIIKEFYPVIHQVKFETPAVLLDINTPKVYQEELHNFG</sequence>
<evidence type="ECO:0000259" key="1">
    <source>
        <dbReference type="Pfam" id="PF12804"/>
    </source>
</evidence>
<dbReference type="AlphaFoldDB" id="E7DQA1"/>
<protein>
    <recommendedName>
        <fullName evidence="1">MobA-like NTP transferase domain-containing protein</fullName>
    </recommendedName>
</protein>
<dbReference type="PANTHER" id="PTHR43777">
    <property type="entry name" value="MOLYBDENUM COFACTOR CYTIDYLYLTRANSFERASE"/>
    <property type="match status" value="1"/>
</dbReference>
<dbReference type="CDD" id="cd04182">
    <property type="entry name" value="GT_2_like_f"/>
    <property type="match status" value="1"/>
</dbReference>
<dbReference type="SUPFAM" id="SSF53448">
    <property type="entry name" value="Nucleotide-diphospho-sugar transferases"/>
    <property type="match status" value="1"/>
</dbReference>
<name>E7DQA1_9NOSO</name>
<dbReference type="Gene3D" id="3.90.550.10">
    <property type="entry name" value="Spore Coat Polysaccharide Biosynthesis Protein SpsA, Chain A"/>
    <property type="match status" value="1"/>
</dbReference>
<feature type="domain" description="MobA-like NTP transferase" evidence="1">
    <location>
        <begin position="17"/>
        <end position="174"/>
    </location>
</feature>
<evidence type="ECO:0000313" key="2">
    <source>
        <dbReference type="EMBL" id="ADO19259.1"/>
    </source>
</evidence>
<dbReference type="Pfam" id="PF12804">
    <property type="entry name" value="NTP_transf_3"/>
    <property type="match status" value="1"/>
</dbReference>
<organism evidence="2">
    <name type="scientific">Nostoc flagelliforme str. Sunitezuoqi</name>
    <dbReference type="NCBI Taxonomy" id="676037"/>
    <lineage>
        <taxon>Bacteria</taxon>
        <taxon>Bacillati</taxon>
        <taxon>Cyanobacteriota</taxon>
        <taxon>Cyanophyceae</taxon>
        <taxon>Nostocales</taxon>
        <taxon>Nostocaceae</taxon>
        <taxon>Nostoc</taxon>
    </lineage>
</organism>